<name>A0ABW1AR22_9RHOO</name>
<reference evidence="3" key="1">
    <citation type="journal article" date="2019" name="Int. J. Syst. Evol. Microbiol.">
        <title>The Global Catalogue of Microorganisms (GCM) 10K type strain sequencing project: providing services to taxonomists for standard genome sequencing and annotation.</title>
        <authorList>
            <consortium name="The Broad Institute Genomics Platform"/>
            <consortium name="The Broad Institute Genome Sequencing Center for Infectious Disease"/>
            <person name="Wu L."/>
            <person name="Ma J."/>
        </authorList>
    </citation>
    <scope>NUCLEOTIDE SEQUENCE [LARGE SCALE GENOMIC DNA]</scope>
    <source>
        <strain evidence="3">SHR3</strain>
    </source>
</reference>
<dbReference type="Proteomes" id="UP001595974">
    <property type="component" value="Unassembled WGS sequence"/>
</dbReference>
<comment type="caution">
    <text evidence="2">The sequence shown here is derived from an EMBL/GenBank/DDBJ whole genome shotgun (WGS) entry which is preliminary data.</text>
</comment>
<evidence type="ECO:0000313" key="3">
    <source>
        <dbReference type="Proteomes" id="UP001595974"/>
    </source>
</evidence>
<organism evidence="2 3">
    <name type="scientific">Thauera sinica</name>
    <dbReference type="NCBI Taxonomy" id="2665146"/>
    <lineage>
        <taxon>Bacteria</taxon>
        <taxon>Pseudomonadati</taxon>
        <taxon>Pseudomonadota</taxon>
        <taxon>Betaproteobacteria</taxon>
        <taxon>Rhodocyclales</taxon>
        <taxon>Zoogloeaceae</taxon>
        <taxon>Thauera</taxon>
    </lineage>
</organism>
<evidence type="ECO:0000313" key="2">
    <source>
        <dbReference type="EMBL" id="MFC5769609.1"/>
    </source>
</evidence>
<keyword evidence="3" id="KW-1185">Reference proteome</keyword>
<proteinExistence type="predicted"/>
<evidence type="ECO:0000256" key="1">
    <source>
        <dbReference type="SAM" id="Phobius"/>
    </source>
</evidence>
<protein>
    <submittedName>
        <fullName evidence="2">DUF4845 domain-containing protein</fullName>
    </submittedName>
</protein>
<feature type="transmembrane region" description="Helical" evidence="1">
    <location>
        <begin position="20"/>
        <end position="40"/>
    </location>
</feature>
<gene>
    <name evidence="2" type="ORF">ACFPTN_09495</name>
</gene>
<dbReference type="Pfam" id="PF16137">
    <property type="entry name" value="DUF4845"/>
    <property type="match status" value="1"/>
</dbReference>
<dbReference type="RefSeq" id="WP_385961119.1">
    <property type="nucleotide sequence ID" value="NZ_JBHSOG010000030.1"/>
</dbReference>
<keyword evidence="1" id="KW-0812">Transmembrane</keyword>
<keyword evidence="1" id="KW-1133">Transmembrane helix</keyword>
<dbReference type="EMBL" id="JBHSOG010000030">
    <property type="protein sequence ID" value="MFC5769609.1"/>
    <property type="molecule type" value="Genomic_DNA"/>
</dbReference>
<accession>A0ABW1AR22</accession>
<dbReference type="InterPro" id="IPR032314">
    <property type="entry name" value="DUF4845"/>
</dbReference>
<sequence length="131" mass="14280">MMPAGRSTGRNMDIRRQAGLSLISVLIVGGLAVFAIVIGFRSVPAVNEFMAVERIIKGLAQDGDNGAPAIELRRGFDRRREIDEIQSVSGADLDISKDGNRTVIEVDYERKVPLVANVSLLIEFHASSTDR</sequence>
<keyword evidence="1" id="KW-0472">Membrane</keyword>